<sequence>MLAERQKQILKAIIEEYVVHAEPVGSRTISKRDDIGYSAATVRNEMADLEDLGFVEQPHTSAGRIPSQMGYRYYVDNLMGPQRLERTDLLQVRELFASQMDAVELTIQQTGSILSRLTNYTSIILGPEAIHNKLKHLQVIPLNERSAVAIVVSDNGHVDQRRFTVPDGVSLSSIEKLVNILNVKLSGVPLVRLKRNVYQELFAELDRHVEQYEFLLGVIDQMLLADTDDRIFTSGTTNILTQPEFTDVTQVKALMDLFEQTDTVTKLFATNNAGVQVRIGEENSIATVNNCSIVTASFSIDGRSLGTVGVLGPTRMDYNKVVSLMQVLTTDLSEHLRQLYK</sequence>
<gene>
    <name evidence="6" type="primary">hrcA</name>
    <name evidence="9" type="ORF">SAMN05444487_101407</name>
</gene>
<dbReference type="Pfam" id="PF03444">
    <property type="entry name" value="WHD_HrcA"/>
    <property type="match status" value="1"/>
</dbReference>
<comment type="function">
    <text evidence="5 6">Negative regulator of class I heat shock genes (grpE-dnaK-dnaJ and groELS operons). Prevents heat-shock induction of these operons.</text>
</comment>
<protein>
    <recommendedName>
        <fullName evidence="6">Heat-inducible transcription repressor HrcA</fullName>
    </recommendedName>
</protein>
<evidence type="ECO:0000256" key="3">
    <source>
        <dbReference type="ARBA" id="ARBA00023016"/>
    </source>
</evidence>
<dbReference type="GO" id="GO:0003677">
    <property type="term" value="F:DNA binding"/>
    <property type="evidence" value="ECO:0007669"/>
    <property type="project" value="InterPro"/>
</dbReference>
<feature type="domain" description="Winged helix-turn-helix transcription repressor HrcA DNA-binding" evidence="8">
    <location>
        <begin position="1"/>
        <end position="71"/>
    </location>
</feature>
<dbReference type="InterPro" id="IPR036388">
    <property type="entry name" value="WH-like_DNA-bd_sf"/>
</dbReference>
<evidence type="ECO:0000256" key="5">
    <source>
        <dbReference type="ARBA" id="ARBA00055319"/>
    </source>
</evidence>
<dbReference type="SUPFAM" id="SSF46785">
    <property type="entry name" value="Winged helix' DNA-binding domain"/>
    <property type="match status" value="1"/>
</dbReference>
<comment type="similarity">
    <text evidence="6">Belongs to the HrcA family.</text>
</comment>
<keyword evidence="2 6" id="KW-0805">Transcription regulation</keyword>
<evidence type="ECO:0000256" key="1">
    <source>
        <dbReference type="ARBA" id="ARBA00022491"/>
    </source>
</evidence>
<keyword evidence="3 6" id="KW-0346">Stress response</keyword>
<dbReference type="HAMAP" id="MF_00081">
    <property type="entry name" value="HrcA"/>
    <property type="match status" value="1"/>
</dbReference>
<accession>A0A1H2R8A7</accession>
<evidence type="ECO:0000256" key="2">
    <source>
        <dbReference type="ARBA" id="ARBA00023015"/>
    </source>
</evidence>
<keyword evidence="1 6" id="KW-0678">Repressor</keyword>
<evidence type="ECO:0000259" key="7">
    <source>
        <dbReference type="Pfam" id="PF01628"/>
    </source>
</evidence>
<dbReference type="AlphaFoldDB" id="A0A1H2R8A7"/>
<dbReference type="Proteomes" id="UP000198534">
    <property type="component" value="Unassembled WGS sequence"/>
</dbReference>
<dbReference type="InterPro" id="IPR036390">
    <property type="entry name" value="WH_DNA-bd_sf"/>
</dbReference>
<dbReference type="InterPro" id="IPR002571">
    <property type="entry name" value="HrcA"/>
</dbReference>
<dbReference type="Gene3D" id="1.10.10.10">
    <property type="entry name" value="Winged helix-like DNA-binding domain superfamily/Winged helix DNA-binding domain"/>
    <property type="match status" value="1"/>
</dbReference>
<dbReference type="NCBIfam" id="TIGR00331">
    <property type="entry name" value="hrcA"/>
    <property type="match status" value="1"/>
</dbReference>
<dbReference type="GO" id="GO:0045892">
    <property type="term" value="P:negative regulation of DNA-templated transcription"/>
    <property type="evidence" value="ECO:0007669"/>
    <property type="project" value="UniProtKB-UniRule"/>
</dbReference>
<proteinExistence type="inferred from homology"/>
<reference evidence="9 10" key="1">
    <citation type="submission" date="2016-10" db="EMBL/GenBank/DDBJ databases">
        <authorList>
            <person name="de Groot N.N."/>
        </authorList>
    </citation>
    <scope>NUCLEOTIDE SEQUENCE [LARGE SCALE GENOMIC DNA]</scope>
    <source>
        <strain evidence="9 10">DSM 45610</strain>
    </source>
</reference>
<dbReference type="SUPFAM" id="SSF55781">
    <property type="entry name" value="GAF domain-like"/>
    <property type="match status" value="1"/>
</dbReference>
<dbReference type="PANTHER" id="PTHR34824:SF1">
    <property type="entry name" value="HEAT-INDUCIBLE TRANSCRIPTION REPRESSOR HRCA"/>
    <property type="match status" value="1"/>
</dbReference>
<dbReference type="FunFam" id="1.10.10.10:FF:000049">
    <property type="entry name" value="Heat-inducible transcription repressor HrcA"/>
    <property type="match status" value="1"/>
</dbReference>
<evidence type="ECO:0000313" key="9">
    <source>
        <dbReference type="EMBL" id="SDW15713.1"/>
    </source>
</evidence>
<dbReference type="Pfam" id="PF01628">
    <property type="entry name" value="HrcA"/>
    <property type="match status" value="1"/>
</dbReference>
<feature type="domain" description="Heat-inducible transcription repressor HrcA C-terminal" evidence="7">
    <location>
        <begin position="106"/>
        <end position="322"/>
    </location>
</feature>
<evidence type="ECO:0000313" key="10">
    <source>
        <dbReference type="Proteomes" id="UP000198534"/>
    </source>
</evidence>
<dbReference type="PIRSF" id="PIRSF005485">
    <property type="entry name" value="HrcA"/>
    <property type="match status" value="1"/>
</dbReference>
<keyword evidence="10" id="KW-1185">Reference proteome</keyword>
<dbReference type="PANTHER" id="PTHR34824">
    <property type="entry name" value="HEAT-INDUCIBLE TRANSCRIPTION REPRESSOR HRCA"/>
    <property type="match status" value="1"/>
</dbReference>
<dbReference type="STRING" id="1048340.SAMN05444487_101407"/>
<dbReference type="InterPro" id="IPR005104">
    <property type="entry name" value="WHTH_HrcA_DNA-bd"/>
</dbReference>
<dbReference type="EMBL" id="FNNQ01000001">
    <property type="protein sequence ID" value="SDW15713.1"/>
    <property type="molecule type" value="Genomic_DNA"/>
</dbReference>
<dbReference type="RefSeq" id="WP_091735302.1">
    <property type="nucleotide sequence ID" value="NZ_FNNQ01000001.1"/>
</dbReference>
<dbReference type="InterPro" id="IPR021153">
    <property type="entry name" value="HrcA_C"/>
</dbReference>
<dbReference type="Gene3D" id="3.30.450.40">
    <property type="match status" value="1"/>
</dbReference>
<name>A0A1H2R8A7_9BACL</name>
<dbReference type="OrthoDB" id="9783139at2"/>
<evidence type="ECO:0000256" key="6">
    <source>
        <dbReference type="HAMAP-Rule" id="MF_00081"/>
    </source>
</evidence>
<dbReference type="Gene3D" id="3.30.390.60">
    <property type="entry name" value="Heat-inducible transcription repressor hrca homolog, domain 3"/>
    <property type="match status" value="1"/>
</dbReference>
<evidence type="ECO:0000259" key="8">
    <source>
        <dbReference type="Pfam" id="PF03444"/>
    </source>
</evidence>
<dbReference type="InterPro" id="IPR029016">
    <property type="entry name" value="GAF-like_dom_sf"/>
</dbReference>
<organism evidence="9 10">
    <name type="scientific">Marininema mesophilum</name>
    <dbReference type="NCBI Taxonomy" id="1048340"/>
    <lineage>
        <taxon>Bacteria</taxon>
        <taxon>Bacillati</taxon>
        <taxon>Bacillota</taxon>
        <taxon>Bacilli</taxon>
        <taxon>Bacillales</taxon>
        <taxon>Thermoactinomycetaceae</taxon>
        <taxon>Marininema</taxon>
    </lineage>
</organism>
<evidence type="ECO:0000256" key="4">
    <source>
        <dbReference type="ARBA" id="ARBA00023163"/>
    </source>
</evidence>
<keyword evidence="4 6" id="KW-0804">Transcription</keyword>
<dbReference type="InterPro" id="IPR023120">
    <property type="entry name" value="WHTH_transcript_rep_HrcA_IDD"/>
</dbReference>